<dbReference type="Proteomes" id="UP000180098">
    <property type="component" value="Unassembled WGS sequence"/>
</dbReference>
<dbReference type="InterPro" id="IPR046866">
    <property type="entry name" value="FapA_N"/>
</dbReference>
<dbReference type="OrthoDB" id="1279at2"/>
<name>A0A1S2LQ50_9BACI</name>
<organism evidence="4 5">
    <name type="scientific">Anaerobacillus arseniciselenatis</name>
    <dbReference type="NCBI Taxonomy" id="85682"/>
    <lineage>
        <taxon>Bacteria</taxon>
        <taxon>Bacillati</taxon>
        <taxon>Bacillota</taxon>
        <taxon>Bacilli</taxon>
        <taxon>Bacillales</taxon>
        <taxon>Bacillaceae</taxon>
        <taxon>Anaerobacillus</taxon>
    </lineage>
</organism>
<protein>
    <recommendedName>
        <fullName evidence="3">Flagellar Assembly Protein A N-terminal region domain-containing protein</fullName>
    </recommendedName>
</protein>
<accession>A0A1S2LQ50</accession>
<keyword evidence="5" id="KW-1185">Reference proteome</keyword>
<dbReference type="EMBL" id="MLQQ01000005">
    <property type="protein sequence ID" value="OIJ14642.1"/>
    <property type="molecule type" value="Genomic_DNA"/>
</dbReference>
<sequence>MRQGSDKELIDLISQIDQKEKQRKTNKPTAADEEVDKNSKVFTIKPEENDGYITVKNNEIFIKDGEDNGQQPSLIPNDNLTTLVNGKQIDSETIVSEGDEIRIKELSNSSPYHILISEDKLKVTFQLKKKLILKEAAPTVKLKVDVIEITPSLEIQSELLKVREDLIQLGIRLEINLSAIMTELLQPTFEEIVIVQGSPPVQGKDGFVEYYFKNKKEEVYEEVGGKINFKNRFKIPTVEAGNIIGKVHEAIEGKEGVNVFGESIYPKKPKPVNIRAKENVNILSNGQIVMKLISSKILLVT</sequence>
<proteinExistence type="predicted"/>
<evidence type="ECO:0000313" key="5">
    <source>
        <dbReference type="Proteomes" id="UP000180098"/>
    </source>
</evidence>
<dbReference type="PANTHER" id="PTHR38032:SF1">
    <property type="entry name" value="RNA-BINDING PROTEIN KHPB N-TERMINAL DOMAIN-CONTAINING PROTEIN"/>
    <property type="match status" value="1"/>
</dbReference>
<dbReference type="InterPro" id="IPR005646">
    <property type="entry name" value="FapA"/>
</dbReference>
<dbReference type="GO" id="GO:0003723">
    <property type="term" value="F:RNA binding"/>
    <property type="evidence" value="ECO:0007669"/>
    <property type="project" value="UniProtKB-KW"/>
</dbReference>
<evidence type="ECO:0000313" key="4">
    <source>
        <dbReference type="EMBL" id="OIJ14642.1"/>
    </source>
</evidence>
<dbReference type="PROSITE" id="PS50889">
    <property type="entry name" value="S4"/>
    <property type="match status" value="1"/>
</dbReference>
<dbReference type="RefSeq" id="WP_071312523.1">
    <property type="nucleotide sequence ID" value="NZ_MLQQ01000005.1"/>
</dbReference>
<dbReference type="Pfam" id="PF20250">
    <property type="entry name" value="FapA_N"/>
    <property type="match status" value="1"/>
</dbReference>
<feature type="domain" description="Flagellar Assembly Protein A N-terminal region" evidence="3">
    <location>
        <begin position="114"/>
        <end position="289"/>
    </location>
</feature>
<keyword evidence="1" id="KW-0694">RNA-binding</keyword>
<evidence type="ECO:0000259" key="3">
    <source>
        <dbReference type="Pfam" id="PF20250"/>
    </source>
</evidence>
<dbReference type="PANTHER" id="PTHR38032">
    <property type="entry name" value="POLYMERASE-RELATED"/>
    <property type="match status" value="1"/>
</dbReference>
<dbReference type="CDD" id="cd00060">
    <property type="entry name" value="FHA"/>
    <property type="match status" value="1"/>
</dbReference>
<reference evidence="4 5" key="1">
    <citation type="submission" date="2016-10" db="EMBL/GenBank/DDBJ databases">
        <title>Draft genome sequences of four alkaliphilic bacteria belonging to the Anaerobacillus genus.</title>
        <authorList>
            <person name="Bassil N.M."/>
            <person name="Lloyd J.R."/>
        </authorList>
    </citation>
    <scope>NUCLEOTIDE SEQUENCE [LARGE SCALE GENOMIC DNA]</scope>
    <source>
        <strain evidence="4 5">DSM 15340</strain>
    </source>
</reference>
<gene>
    <name evidence="4" type="ORF">BKP35_06220</name>
</gene>
<evidence type="ECO:0000256" key="1">
    <source>
        <dbReference type="PROSITE-ProRule" id="PRU00182"/>
    </source>
</evidence>
<feature type="region of interest" description="Disordered" evidence="2">
    <location>
        <begin position="14"/>
        <end position="37"/>
    </location>
</feature>
<comment type="caution">
    <text evidence="4">The sequence shown here is derived from an EMBL/GenBank/DDBJ whole genome shotgun (WGS) entry which is preliminary data.</text>
</comment>
<evidence type="ECO:0000256" key="2">
    <source>
        <dbReference type="SAM" id="MobiDB-lite"/>
    </source>
</evidence>
<dbReference type="AlphaFoldDB" id="A0A1S2LQ50"/>